<dbReference type="OrthoDB" id="9807874at2"/>
<evidence type="ECO:0000256" key="1">
    <source>
        <dbReference type="ARBA" id="ARBA00004141"/>
    </source>
</evidence>
<keyword evidence="10" id="KW-1185">Reference proteome</keyword>
<evidence type="ECO:0000256" key="5">
    <source>
        <dbReference type="ARBA" id="ARBA00022989"/>
    </source>
</evidence>
<keyword evidence="9" id="KW-0645">Protease</keyword>
<dbReference type="EMBL" id="CP042266">
    <property type="protein sequence ID" value="QDY77845.1"/>
    <property type="molecule type" value="Genomic_DNA"/>
</dbReference>
<dbReference type="KEGG" id="sqz:FQU76_16550"/>
<feature type="transmembrane region" description="Helical" evidence="7">
    <location>
        <begin position="86"/>
        <end position="105"/>
    </location>
</feature>
<feature type="domain" description="Peptidase S54 rhomboid" evidence="8">
    <location>
        <begin position="133"/>
        <end position="265"/>
    </location>
</feature>
<dbReference type="InterPro" id="IPR035952">
    <property type="entry name" value="Rhomboid-like_sf"/>
</dbReference>
<sequence length="299" mass="31583">MDQAPGHPQESRGAHGLPGCYRHPDRETGISCTRCERPICPECMISASVGFQCPDCVRTGSGTGHGAAANQPRTIAGGTIAADSFLITKILIGINLAVFVAVLALGDRFVDETSLIGLAYSPQLGEVVGLADGEWYRLLTSMFLHQELSHIAFNLLALWFLGRMVEPALGRSRFLALYLLSGLGGDVFVYLLSEPNQATIGASGAIFGLVGAFAVLLRRMNLDLRPVGLIIAISVVLTVVRPGEISWQAHLGGLLTGGLLALAMVYAPRAHRNAVQWAAGAAILVAIVVALAARTAYLT</sequence>
<dbReference type="GO" id="GO:0004252">
    <property type="term" value="F:serine-type endopeptidase activity"/>
    <property type="evidence" value="ECO:0007669"/>
    <property type="project" value="InterPro"/>
</dbReference>
<evidence type="ECO:0000256" key="2">
    <source>
        <dbReference type="ARBA" id="ARBA00009045"/>
    </source>
</evidence>
<evidence type="ECO:0000313" key="9">
    <source>
        <dbReference type="EMBL" id="QDY77845.1"/>
    </source>
</evidence>
<gene>
    <name evidence="9" type="ORF">FQU76_16550</name>
</gene>
<keyword evidence="3 7" id="KW-0812">Transmembrane</keyword>
<name>A0A5B8J7R1_9ACTN</name>
<dbReference type="AlphaFoldDB" id="A0A5B8J7R1"/>
<feature type="transmembrane region" description="Helical" evidence="7">
    <location>
        <begin position="174"/>
        <end position="192"/>
    </location>
</feature>
<proteinExistence type="inferred from homology"/>
<evidence type="ECO:0000256" key="3">
    <source>
        <dbReference type="ARBA" id="ARBA00022692"/>
    </source>
</evidence>
<evidence type="ECO:0000313" key="10">
    <source>
        <dbReference type="Proteomes" id="UP000320580"/>
    </source>
</evidence>
<feature type="transmembrane region" description="Helical" evidence="7">
    <location>
        <begin position="274"/>
        <end position="297"/>
    </location>
</feature>
<dbReference type="RefSeq" id="WP_146481167.1">
    <property type="nucleotide sequence ID" value="NZ_CP042266.1"/>
</dbReference>
<dbReference type="GO" id="GO:0016020">
    <property type="term" value="C:membrane"/>
    <property type="evidence" value="ECO:0007669"/>
    <property type="project" value="UniProtKB-SubCell"/>
</dbReference>
<keyword evidence="4" id="KW-0378">Hydrolase</keyword>
<dbReference type="InterPro" id="IPR022764">
    <property type="entry name" value="Peptidase_S54_rhomboid_dom"/>
</dbReference>
<evidence type="ECO:0000256" key="4">
    <source>
        <dbReference type="ARBA" id="ARBA00022801"/>
    </source>
</evidence>
<feature type="transmembrane region" description="Helical" evidence="7">
    <location>
        <begin position="247"/>
        <end position="267"/>
    </location>
</feature>
<feature type="transmembrane region" description="Helical" evidence="7">
    <location>
        <begin position="198"/>
        <end position="217"/>
    </location>
</feature>
<evidence type="ECO:0000256" key="7">
    <source>
        <dbReference type="SAM" id="Phobius"/>
    </source>
</evidence>
<dbReference type="GO" id="GO:0006508">
    <property type="term" value="P:proteolysis"/>
    <property type="evidence" value="ECO:0007669"/>
    <property type="project" value="UniProtKB-KW"/>
</dbReference>
<reference evidence="9 10" key="1">
    <citation type="submission" date="2019-07" db="EMBL/GenBank/DDBJ databases">
        <authorList>
            <person name="Zhu P."/>
        </authorList>
    </citation>
    <scope>NUCLEOTIDE SEQUENCE [LARGE SCALE GENOMIC DNA]</scope>
    <source>
        <strain evidence="9 10">SSL-25</strain>
    </source>
</reference>
<feature type="transmembrane region" description="Helical" evidence="7">
    <location>
        <begin position="224"/>
        <end position="241"/>
    </location>
</feature>
<dbReference type="Proteomes" id="UP000320580">
    <property type="component" value="Chromosome"/>
</dbReference>
<organism evidence="9 10">
    <name type="scientific">Streptomyces qinzhouensis</name>
    <dbReference type="NCBI Taxonomy" id="2599401"/>
    <lineage>
        <taxon>Bacteria</taxon>
        <taxon>Bacillati</taxon>
        <taxon>Actinomycetota</taxon>
        <taxon>Actinomycetes</taxon>
        <taxon>Kitasatosporales</taxon>
        <taxon>Streptomycetaceae</taxon>
        <taxon>Streptomyces</taxon>
    </lineage>
</organism>
<dbReference type="Gene3D" id="1.20.1540.10">
    <property type="entry name" value="Rhomboid-like"/>
    <property type="match status" value="1"/>
</dbReference>
<dbReference type="InterPro" id="IPR050925">
    <property type="entry name" value="Rhomboid_protease_S54"/>
</dbReference>
<dbReference type="PANTHER" id="PTHR43731:SF14">
    <property type="entry name" value="PRESENILIN-ASSOCIATED RHOMBOID-LIKE PROTEIN, MITOCHONDRIAL"/>
    <property type="match status" value="1"/>
</dbReference>
<dbReference type="SUPFAM" id="SSF144091">
    <property type="entry name" value="Rhomboid-like"/>
    <property type="match status" value="1"/>
</dbReference>
<dbReference type="Pfam" id="PF01694">
    <property type="entry name" value="Rhomboid"/>
    <property type="match status" value="1"/>
</dbReference>
<comment type="subcellular location">
    <subcellularLocation>
        <location evidence="1">Membrane</location>
        <topology evidence="1">Multi-pass membrane protein</topology>
    </subcellularLocation>
</comment>
<comment type="similarity">
    <text evidence="2">Belongs to the peptidase S54 family.</text>
</comment>
<evidence type="ECO:0000256" key="6">
    <source>
        <dbReference type="ARBA" id="ARBA00023136"/>
    </source>
</evidence>
<evidence type="ECO:0000259" key="8">
    <source>
        <dbReference type="Pfam" id="PF01694"/>
    </source>
</evidence>
<feature type="transmembrane region" description="Helical" evidence="7">
    <location>
        <begin position="143"/>
        <end position="162"/>
    </location>
</feature>
<dbReference type="PANTHER" id="PTHR43731">
    <property type="entry name" value="RHOMBOID PROTEASE"/>
    <property type="match status" value="1"/>
</dbReference>
<protein>
    <submittedName>
        <fullName evidence="9">Rhomboid family intramembrane serine protease</fullName>
    </submittedName>
</protein>
<keyword evidence="5 7" id="KW-1133">Transmembrane helix</keyword>
<keyword evidence="6 7" id="KW-0472">Membrane</keyword>
<accession>A0A5B8J7R1</accession>